<organism evidence="4 5">
    <name type="scientific">Granulicella aggregans</name>
    <dbReference type="NCBI Taxonomy" id="474949"/>
    <lineage>
        <taxon>Bacteria</taxon>
        <taxon>Pseudomonadati</taxon>
        <taxon>Acidobacteriota</taxon>
        <taxon>Terriglobia</taxon>
        <taxon>Terriglobales</taxon>
        <taxon>Acidobacteriaceae</taxon>
        <taxon>Granulicella</taxon>
    </lineage>
</organism>
<dbReference type="InterPro" id="IPR002509">
    <property type="entry name" value="NODB_dom"/>
</dbReference>
<dbReference type="InterPro" id="IPR050248">
    <property type="entry name" value="Polysacc_deacetylase_ArnD"/>
</dbReference>
<name>A0A7W7Z9I9_9BACT</name>
<dbReference type="GO" id="GO:0016810">
    <property type="term" value="F:hydrolase activity, acting on carbon-nitrogen (but not peptide) bonds"/>
    <property type="evidence" value="ECO:0007669"/>
    <property type="project" value="InterPro"/>
</dbReference>
<dbReference type="GO" id="GO:0016020">
    <property type="term" value="C:membrane"/>
    <property type="evidence" value="ECO:0007669"/>
    <property type="project" value="TreeGrafter"/>
</dbReference>
<keyword evidence="1" id="KW-0479">Metal-binding</keyword>
<dbReference type="Proteomes" id="UP000540989">
    <property type="component" value="Unassembled WGS sequence"/>
</dbReference>
<dbReference type="AlphaFoldDB" id="A0A7W7Z9I9"/>
<evidence type="ECO:0000259" key="3">
    <source>
        <dbReference type="PROSITE" id="PS51677"/>
    </source>
</evidence>
<keyword evidence="5" id="KW-1185">Reference proteome</keyword>
<dbReference type="Pfam" id="PF01522">
    <property type="entry name" value="Polysacc_deac_1"/>
    <property type="match status" value="1"/>
</dbReference>
<dbReference type="Gene3D" id="3.20.20.370">
    <property type="entry name" value="Glycoside hydrolase/deacetylase"/>
    <property type="match status" value="1"/>
</dbReference>
<dbReference type="GO" id="GO:0046872">
    <property type="term" value="F:metal ion binding"/>
    <property type="evidence" value="ECO:0007669"/>
    <property type="project" value="UniProtKB-KW"/>
</dbReference>
<dbReference type="GO" id="GO:0005975">
    <property type="term" value="P:carbohydrate metabolic process"/>
    <property type="evidence" value="ECO:0007669"/>
    <property type="project" value="InterPro"/>
</dbReference>
<dbReference type="InterPro" id="IPR011330">
    <property type="entry name" value="Glyco_hydro/deAcase_b/a-brl"/>
</dbReference>
<dbReference type="EMBL" id="JACHIP010000001">
    <property type="protein sequence ID" value="MBB5055780.1"/>
    <property type="molecule type" value="Genomic_DNA"/>
</dbReference>
<comment type="caution">
    <text evidence="4">The sequence shown here is derived from an EMBL/GenBank/DDBJ whole genome shotgun (WGS) entry which is preliminary data.</text>
</comment>
<protein>
    <submittedName>
        <fullName evidence="4">Peptidoglycan/xylan/chitin deacetylase (PgdA/CDA1 family)</fullName>
    </submittedName>
</protein>
<evidence type="ECO:0000256" key="1">
    <source>
        <dbReference type="ARBA" id="ARBA00022723"/>
    </source>
</evidence>
<reference evidence="4 5" key="1">
    <citation type="submission" date="2020-08" db="EMBL/GenBank/DDBJ databases">
        <title>Genomic Encyclopedia of Type Strains, Phase IV (KMG-V): Genome sequencing to study the core and pangenomes of soil and plant-associated prokaryotes.</title>
        <authorList>
            <person name="Whitman W."/>
        </authorList>
    </citation>
    <scope>NUCLEOTIDE SEQUENCE [LARGE SCALE GENOMIC DNA]</scope>
    <source>
        <strain evidence="4 5">M8UP14</strain>
    </source>
</reference>
<dbReference type="SUPFAM" id="SSF88713">
    <property type="entry name" value="Glycoside hydrolase/deacetylase"/>
    <property type="match status" value="1"/>
</dbReference>
<evidence type="ECO:0000256" key="2">
    <source>
        <dbReference type="ARBA" id="ARBA00022801"/>
    </source>
</evidence>
<accession>A0A7W7Z9I9</accession>
<evidence type="ECO:0000313" key="5">
    <source>
        <dbReference type="Proteomes" id="UP000540989"/>
    </source>
</evidence>
<gene>
    <name evidence="4" type="ORF">HDF16_000449</name>
</gene>
<dbReference type="PANTHER" id="PTHR10587">
    <property type="entry name" value="GLYCOSYL TRANSFERASE-RELATED"/>
    <property type="match status" value="1"/>
</dbReference>
<keyword evidence="2" id="KW-0378">Hydrolase</keyword>
<dbReference type="PROSITE" id="PS51677">
    <property type="entry name" value="NODB"/>
    <property type="match status" value="1"/>
</dbReference>
<proteinExistence type="predicted"/>
<dbReference type="PANTHER" id="PTHR10587:SF133">
    <property type="entry name" value="CHITIN DEACETYLASE 1-RELATED"/>
    <property type="match status" value="1"/>
</dbReference>
<sequence length="323" mass="35622">MRVLVGCWLLAGVVAAQGQMRSVAITVDDLPCANCAPMNADGTPRHGVLVETNRKLVAGLVKAGAPVTGFVITRTAEEAGKSGHEALDLWLDAGFDLGSHSYSHPNFSEISAEEMETEIARADSYLYPLLAAKGKKVRFFRFPYNSTGDTQAKHDSVAEFLKVSNYGHQVAACTIDNSDYVFAGAYAVAVGKNDMATAEKIRREYLAYSATKIDFYAALNRRVLGYEPPEVMLLHDSLLNADSVRDVLELFRKRGYKFVSLSEAQSDPAYAIPDTYVTKYGPMWGYRWAQEKKLGQLWIKEEEPEEWVEKYANGDATGVPGKP</sequence>
<feature type="domain" description="NodB homology" evidence="3">
    <location>
        <begin position="21"/>
        <end position="259"/>
    </location>
</feature>
<evidence type="ECO:0000313" key="4">
    <source>
        <dbReference type="EMBL" id="MBB5055780.1"/>
    </source>
</evidence>